<feature type="domain" description="ATPase" evidence="1">
    <location>
        <begin position="18"/>
        <end position="261"/>
    </location>
</feature>
<sequence>MPSRLFPLGGPVSEKDIVDREDFLVSLETRLLEGQSIMLAGPRRIGKTSLALEVLRRIKAKSCHIAFVDLFRYNTKREFSLAIIDACLENRSGISKTTAALKEGLKKIAGGARLTAKVQDLELEIGLPGEGESDDELFNYALRFPEILAKKDKKQIVVVFDEFQEIIRIAGEDALKVMRSYFQMHERVSYLFLGSKEGMMNTIFGDKRQAFYRFATMLPLPPITREAWNEYLSSKFAEKRIVVKGNSISEIIDLSGGHPQDTMLLCSEVYYALIEAGEVRLTLDFVRIGYNRAMLTLSPVFDELLDELGKISYVRQTLIDIAKGLRIYSGRNVNPNEIKRAVDTLVSKAIIEKTSRGSYNFVEPMLKSYLINKIDVY</sequence>
<dbReference type="RefSeq" id="WP_092333312.1">
    <property type="nucleotide sequence ID" value="NZ_FNCP01000011.1"/>
</dbReference>
<dbReference type="EMBL" id="FNCP01000011">
    <property type="protein sequence ID" value="SDH24848.1"/>
    <property type="molecule type" value="Genomic_DNA"/>
</dbReference>
<dbReference type="InterPro" id="IPR027417">
    <property type="entry name" value="P-loop_NTPase"/>
</dbReference>
<protein>
    <recommendedName>
        <fullName evidence="1">ATPase domain-containing protein</fullName>
    </recommendedName>
</protein>
<organism evidence="2 3">
    <name type="scientific">Desulfosporosinus hippei DSM 8344</name>
    <dbReference type="NCBI Taxonomy" id="1121419"/>
    <lineage>
        <taxon>Bacteria</taxon>
        <taxon>Bacillati</taxon>
        <taxon>Bacillota</taxon>
        <taxon>Clostridia</taxon>
        <taxon>Eubacteriales</taxon>
        <taxon>Desulfitobacteriaceae</taxon>
        <taxon>Desulfosporosinus</taxon>
    </lineage>
</organism>
<dbReference type="Gene3D" id="3.40.50.300">
    <property type="entry name" value="P-loop containing nucleotide triphosphate hydrolases"/>
    <property type="match status" value="1"/>
</dbReference>
<evidence type="ECO:0000313" key="3">
    <source>
        <dbReference type="Proteomes" id="UP000198656"/>
    </source>
</evidence>
<dbReference type="OrthoDB" id="9805535at2"/>
<evidence type="ECO:0000313" key="2">
    <source>
        <dbReference type="EMBL" id="SDH24848.1"/>
    </source>
</evidence>
<dbReference type="Pfam" id="PF01637">
    <property type="entry name" value="ATPase_2"/>
    <property type="match status" value="1"/>
</dbReference>
<dbReference type="AlphaFoldDB" id="A0A1G8AV88"/>
<dbReference type="Proteomes" id="UP000198656">
    <property type="component" value="Unassembled WGS sequence"/>
</dbReference>
<evidence type="ECO:0000259" key="1">
    <source>
        <dbReference type="Pfam" id="PF01637"/>
    </source>
</evidence>
<dbReference type="GO" id="GO:0005524">
    <property type="term" value="F:ATP binding"/>
    <property type="evidence" value="ECO:0007669"/>
    <property type="project" value="InterPro"/>
</dbReference>
<dbReference type="InterPro" id="IPR011579">
    <property type="entry name" value="ATPase_dom"/>
</dbReference>
<dbReference type="PANTHER" id="PTHR34301">
    <property type="entry name" value="DNA-BINDING PROTEIN-RELATED"/>
    <property type="match status" value="1"/>
</dbReference>
<keyword evidence="3" id="KW-1185">Reference proteome</keyword>
<accession>A0A1G8AV88</accession>
<reference evidence="3" key="1">
    <citation type="submission" date="2016-10" db="EMBL/GenBank/DDBJ databases">
        <authorList>
            <person name="Varghese N."/>
            <person name="Submissions S."/>
        </authorList>
    </citation>
    <scope>NUCLEOTIDE SEQUENCE [LARGE SCALE GENOMIC DNA]</scope>
    <source>
        <strain evidence="3">DSM 8344</strain>
    </source>
</reference>
<dbReference type="STRING" id="1121419.SAMN05443529_111130"/>
<name>A0A1G8AV88_9FIRM</name>
<dbReference type="PANTHER" id="PTHR34301:SF8">
    <property type="entry name" value="ATPASE DOMAIN-CONTAINING PROTEIN"/>
    <property type="match status" value="1"/>
</dbReference>
<dbReference type="SUPFAM" id="SSF52540">
    <property type="entry name" value="P-loop containing nucleoside triphosphate hydrolases"/>
    <property type="match status" value="1"/>
</dbReference>
<proteinExistence type="predicted"/>
<gene>
    <name evidence="2" type="ORF">SAMN05443529_111130</name>
</gene>